<name>A0AAV9QDW7_9PEZI</name>
<organism evidence="2 3">
    <name type="scientific">Vermiconidia calcicola</name>
    <dbReference type="NCBI Taxonomy" id="1690605"/>
    <lineage>
        <taxon>Eukaryota</taxon>
        <taxon>Fungi</taxon>
        <taxon>Dikarya</taxon>
        <taxon>Ascomycota</taxon>
        <taxon>Pezizomycotina</taxon>
        <taxon>Dothideomycetes</taxon>
        <taxon>Dothideomycetidae</taxon>
        <taxon>Mycosphaerellales</taxon>
        <taxon>Extremaceae</taxon>
        <taxon>Vermiconidia</taxon>
    </lineage>
</organism>
<dbReference type="GO" id="GO:0030681">
    <property type="term" value="C:multimeric ribonuclease P complex"/>
    <property type="evidence" value="ECO:0007669"/>
    <property type="project" value="TreeGrafter"/>
</dbReference>
<dbReference type="PANTHER" id="PTHR15396:SF1">
    <property type="entry name" value="RIBONUCLEASE P PROTEIN SUBUNIT P40"/>
    <property type="match status" value="1"/>
</dbReference>
<sequence>MPGVLPDPSGPSPKVNISSGPIPAYISASQAPTKKSPWRTIREVEYVQRATATLPEELYDIIWRDFDASMGGLDYAKVIMKLEDILQGDFFNEYIKRGNILMLSEGQDGADEVFSLSEGTLRLGLSKELYERAGLQGNSIQSGGRKHVKSRYLVEMNLRLPSMLHGKKGFERLVWAAKNVLNRSLNWLFVDLNQEKGSDGAKQPITTHHPIFQTLSPRTQTLSNILSPSTLATSLPLSSSGGMPSEETQEMVHDLFEYLDMLTLASPRVQSTDKTDPYISRYQVPDLPNDAALALDDTSRAGGNVKTVTWTGLITTQWMLELLCAIIKLSRTKNLDSLPRQAQWLALSVSAHKTQAIGRQLDGYTILLQPQADSTDPTSNNEIETDVDVDVDVDLANENAITALDGPQRSAAADHTHDIAMTEDPRSDAESEAEAEAEAENTENRRGANTDVNVDIDVDMPDPQAPLQRSNKQSAKTRSGFQRYLCAEYVDSLTL</sequence>
<dbReference type="GO" id="GO:0001682">
    <property type="term" value="P:tRNA 5'-leader removal"/>
    <property type="evidence" value="ECO:0007669"/>
    <property type="project" value="InterPro"/>
</dbReference>
<dbReference type="GO" id="GO:0000447">
    <property type="term" value="P:endonucleolytic cleavage in ITS1 to separate SSU-rRNA from 5.8S rRNA and LSU-rRNA from tricistronic rRNA transcript (SSU-rRNA, 5.8S rRNA, LSU-rRNA)"/>
    <property type="evidence" value="ECO:0007669"/>
    <property type="project" value="TreeGrafter"/>
</dbReference>
<gene>
    <name evidence="2" type="ORF">LTR25_004135</name>
</gene>
<dbReference type="AlphaFoldDB" id="A0AAV9QDW7"/>
<feature type="compositionally biased region" description="Polar residues" evidence="1">
    <location>
        <begin position="467"/>
        <end position="478"/>
    </location>
</feature>
<evidence type="ECO:0000313" key="2">
    <source>
        <dbReference type="EMBL" id="KAK5538593.1"/>
    </source>
</evidence>
<dbReference type="InterPro" id="IPR013893">
    <property type="entry name" value="RNase_P_Rpp40"/>
</dbReference>
<dbReference type="Pfam" id="PF08584">
    <property type="entry name" value="Ribonuc_P_40"/>
    <property type="match status" value="1"/>
</dbReference>
<dbReference type="GO" id="GO:0000171">
    <property type="term" value="F:ribonuclease MRP activity"/>
    <property type="evidence" value="ECO:0007669"/>
    <property type="project" value="TreeGrafter"/>
</dbReference>
<reference evidence="2 3" key="1">
    <citation type="submission" date="2023-06" db="EMBL/GenBank/DDBJ databases">
        <title>Black Yeasts Isolated from many extreme environments.</title>
        <authorList>
            <person name="Coleine C."/>
            <person name="Stajich J.E."/>
            <person name="Selbmann L."/>
        </authorList>
    </citation>
    <scope>NUCLEOTIDE SEQUENCE [LARGE SCALE GENOMIC DNA]</scope>
    <source>
        <strain evidence="2 3">CCFEE 5887</strain>
    </source>
</reference>
<dbReference type="EMBL" id="JAXLQG010000006">
    <property type="protein sequence ID" value="KAK5538593.1"/>
    <property type="molecule type" value="Genomic_DNA"/>
</dbReference>
<protein>
    <submittedName>
        <fullName evidence="2">Uncharacterized protein</fullName>
    </submittedName>
</protein>
<keyword evidence="3" id="KW-1185">Reference proteome</keyword>
<dbReference type="GO" id="GO:0004526">
    <property type="term" value="F:ribonuclease P activity"/>
    <property type="evidence" value="ECO:0007669"/>
    <property type="project" value="TreeGrafter"/>
</dbReference>
<feature type="region of interest" description="Disordered" evidence="1">
    <location>
        <begin position="422"/>
        <end position="478"/>
    </location>
</feature>
<feature type="compositionally biased region" description="Acidic residues" evidence="1">
    <location>
        <begin position="430"/>
        <end position="441"/>
    </location>
</feature>
<proteinExistence type="predicted"/>
<dbReference type="PANTHER" id="PTHR15396">
    <property type="entry name" value="RIBONUCLEASE P PROTEIN SUBUNIT P40"/>
    <property type="match status" value="1"/>
</dbReference>
<dbReference type="Proteomes" id="UP001345827">
    <property type="component" value="Unassembled WGS sequence"/>
</dbReference>
<evidence type="ECO:0000313" key="3">
    <source>
        <dbReference type="Proteomes" id="UP001345827"/>
    </source>
</evidence>
<evidence type="ECO:0000256" key="1">
    <source>
        <dbReference type="SAM" id="MobiDB-lite"/>
    </source>
</evidence>
<comment type="caution">
    <text evidence="2">The sequence shown here is derived from an EMBL/GenBank/DDBJ whole genome shotgun (WGS) entry which is preliminary data.</text>
</comment>
<accession>A0AAV9QDW7</accession>
<dbReference type="GO" id="GO:0000172">
    <property type="term" value="C:ribonuclease MRP complex"/>
    <property type="evidence" value="ECO:0007669"/>
    <property type="project" value="TreeGrafter"/>
</dbReference>